<dbReference type="STRING" id="318479.A0A3P7SR03"/>
<reference evidence="1 2" key="1">
    <citation type="submission" date="2018-11" db="EMBL/GenBank/DDBJ databases">
        <authorList>
            <consortium name="Pathogen Informatics"/>
        </authorList>
    </citation>
    <scope>NUCLEOTIDE SEQUENCE [LARGE SCALE GENOMIC DNA]</scope>
</reference>
<dbReference type="AlphaFoldDB" id="A0A3P7SR03"/>
<protein>
    <submittedName>
        <fullName evidence="1">Uncharacterized protein</fullName>
    </submittedName>
</protein>
<proteinExistence type="predicted"/>
<keyword evidence="2" id="KW-1185">Reference proteome</keyword>
<evidence type="ECO:0000313" key="2">
    <source>
        <dbReference type="Proteomes" id="UP000274756"/>
    </source>
</evidence>
<organism evidence="1 2">
    <name type="scientific">Dracunculus medinensis</name>
    <name type="common">Guinea worm</name>
    <dbReference type="NCBI Taxonomy" id="318479"/>
    <lineage>
        <taxon>Eukaryota</taxon>
        <taxon>Metazoa</taxon>
        <taxon>Ecdysozoa</taxon>
        <taxon>Nematoda</taxon>
        <taxon>Chromadorea</taxon>
        <taxon>Rhabditida</taxon>
        <taxon>Spirurina</taxon>
        <taxon>Dracunculoidea</taxon>
        <taxon>Dracunculidae</taxon>
        <taxon>Dracunculus</taxon>
    </lineage>
</organism>
<sequence length="227" mass="26058">MIHCLPGQDKCGRNHSCYYSGLNYQCCPLLENKHIKSPSKVLECPTPMLTVVDEDENPIKCNPLSRSCPTETMVCMKIISDSICCEDILPNNKYHSESSNREELKIDCPQATFTMVDSDNKPIKCDDDACMKVVFIFVLYFYKAKIAELPVQSPQSSVEILNYSPHSSGGYAVSRSFAAKTEKVDNSKHLAREFLMEQIRNGWPYAERFYRTYEVQPQQHNIERLRH</sequence>
<dbReference type="OrthoDB" id="5837254at2759"/>
<gene>
    <name evidence="1" type="ORF">DME_LOCUS7339</name>
</gene>
<dbReference type="EMBL" id="UYYG01001160">
    <property type="protein sequence ID" value="VDN57366.1"/>
    <property type="molecule type" value="Genomic_DNA"/>
</dbReference>
<accession>A0A3P7SR03</accession>
<dbReference type="Proteomes" id="UP000274756">
    <property type="component" value="Unassembled WGS sequence"/>
</dbReference>
<name>A0A3P7SR03_DRAME</name>
<evidence type="ECO:0000313" key="1">
    <source>
        <dbReference type="EMBL" id="VDN57366.1"/>
    </source>
</evidence>